<dbReference type="InterPro" id="IPR036514">
    <property type="entry name" value="SGNH_hydro_sf"/>
</dbReference>
<keyword evidence="6" id="KW-0442">Lipid degradation</keyword>
<dbReference type="Pfam" id="PF00657">
    <property type="entry name" value="Lipase_GDSL"/>
    <property type="match status" value="1"/>
</dbReference>
<keyword evidence="7" id="KW-0443">Lipid metabolism</keyword>
<evidence type="ECO:0000313" key="10">
    <source>
        <dbReference type="RefSeq" id="XP_011030064.1"/>
    </source>
</evidence>
<evidence type="ECO:0000256" key="1">
    <source>
        <dbReference type="ARBA" id="ARBA00004613"/>
    </source>
</evidence>
<evidence type="ECO:0000256" key="8">
    <source>
        <dbReference type="SAM" id="SignalP"/>
    </source>
</evidence>
<dbReference type="SUPFAM" id="SSF52266">
    <property type="entry name" value="SGNH hydrolase"/>
    <property type="match status" value="1"/>
</dbReference>
<accession>A0AAJ6UIP2</accession>
<evidence type="ECO:0000256" key="2">
    <source>
        <dbReference type="ARBA" id="ARBA00008668"/>
    </source>
</evidence>
<dbReference type="InterPro" id="IPR001087">
    <property type="entry name" value="GDSL"/>
</dbReference>
<dbReference type="GO" id="GO:0016042">
    <property type="term" value="P:lipid catabolic process"/>
    <property type="evidence" value="ECO:0007669"/>
    <property type="project" value="UniProtKB-KW"/>
</dbReference>
<dbReference type="CDD" id="cd01837">
    <property type="entry name" value="SGNH_plant_lipase_like"/>
    <property type="match status" value="1"/>
</dbReference>
<dbReference type="GO" id="GO:0005576">
    <property type="term" value="C:extracellular region"/>
    <property type="evidence" value="ECO:0007669"/>
    <property type="project" value="UniProtKB-SubCell"/>
</dbReference>
<organism evidence="9 10">
    <name type="scientific">Populus euphratica</name>
    <name type="common">Euphrates poplar</name>
    <dbReference type="NCBI Taxonomy" id="75702"/>
    <lineage>
        <taxon>Eukaryota</taxon>
        <taxon>Viridiplantae</taxon>
        <taxon>Streptophyta</taxon>
        <taxon>Embryophyta</taxon>
        <taxon>Tracheophyta</taxon>
        <taxon>Spermatophyta</taxon>
        <taxon>Magnoliopsida</taxon>
        <taxon>eudicotyledons</taxon>
        <taxon>Gunneridae</taxon>
        <taxon>Pentapetalae</taxon>
        <taxon>rosids</taxon>
        <taxon>fabids</taxon>
        <taxon>Malpighiales</taxon>
        <taxon>Salicaceae</taxon>
        <taxon>Saliceae</taxon>
        <taxon>Populus</taxon>
    </lineage>
</organism>
<evidence type="ECO:0000256" key="4">
    <source>
        <dbReference type="ARBA" id="ARBA00022729"/>
    </source>
</evidence>
<dbReference type="PANTHER" id="PTHR45650:SF9">
    <property type="entry name" value="SGNH HYDROLASE-TYPE ESTERASE DOMAIN-CONTAINING PROTEIN"/>
    <property type="match status" value="1"/>
</dbReference>
<feature type="chain" id="PRO_5042462872" evidence="8">
    <location>
        <begin position="27"/>
        <end position="377"/>
    </location>
</feature>
<dbReference type="AlphaFoldDB" id="A0AAJ6UIP2"/>
<dbReference type="GO" id="GO:0016788">
    <property type="term" value="F:hydrolase activity, acting on ester bonds"/>
    <property type="evidence" value="ECO:0007669"/>
    <property type="project" value="InterPro"/>
</dbReference>
<dbReference type="InterPro" id="IPR035669">
    <property type="entry name" value="SGNH_plant_lipase-like"/>
</dbReference>
<dbReference type="PANTHER" id="PTHR45650">
    <property type="entry name" value="GDSL-LIKE LIPASE/ACYLHYDROLASE-RELATED"/>
    <property type="match status" value="1"/>
</dbReference>
<dbReference type="Proteomes" id="UP000694918">
    <property type="component" value="Unplaced"/>
</dbReference>
<dbReference type="InterPro" id="IPR051238">
    <property type="entry name" value="GDSL_esterase/lipase"/>
</dbReference>
<evidence type="ECO:0000256" key="6">
    <source>
        <dbReference type="ARBA" id="ARBA00022963"/>
    </source>
</evidence>
<sequence length="377" mass="42006">MASGLKAWRILLSIVVGVSNWQQWACGSLPQVPCLFILGDSVFDNGNNLDLETDVTVDYLPYGVDFPYGSTGRCSNGVNVADAIADLLGFENYIPPFGKGNCREFMNGVNYASGGSGILNMTGYLLGQRYTMDLQLFNHKIIASRIAKELGGADVAKKYLGQCIYAVETGYNDYLNNYYGEGYNSSKIYTPEQFAQLLIQTYEIQLERLYNEGARKVAVFGLIRMGCMPAYKQIYGANESSCVDKLNHAAQLFNNELQKALPRLNANLPGAKFTYINSYEIDSENYTDLGFKFTNKSCCDVPTDQIPCAALTYPCLNRDEHVYWDGAHYTEARARIFAKRAYKRQFPVDACPYHISELAKVSNDEAGGWSTCDSKIL</sequence>
<reference evidence="10" key="1">
    <citation type="submission" date="2025-08" db="UniProtKB">
        <authorList>
            <consortium name="RefSeq"/>
        </authorList>
    </citation>
    <scope>IDENTIFICATION</scope>
</reference>
<gene>
    <name evidence="10" type="primary">LOC105129627</name>
</gene>
<evidence type="ECO:0000256" key="7">
    <source>
        <dbReference type="ARBA" id="ARBA00023098"/>
    </source>
</evidence>
<comment type="similarity">
    <text evidence="2">Belongs to the 'GDSL' lipolytic enzyme family.</text>
</comment>
<protein>
    <submittedName>
        <fullName evidence="10">GDSL esterase/lipase At1g29670-like</fullName>
    </submittedName>
</protein>
<comment type="subcellular location">
    <subcellularLocation>
        <location evidence="1">Secreted</location>
    </subcellularLocation>
</comment>
<dbReference type="Gene3D" id="3.40.50.1110">
    <property type="entry name" value="SGNH hydrolase"/>
    <property type="match status" value="1"/>
</dbReference>
<evidence type="ECO:0000256" key="3">
    <source>
        <dbReference type="ARBA" id="ARBA00022525"/>
    </source>
</evidence>
<proteinExistence type="inferred from homology"/>
<keyword evidence="4 8" id="KW-0732">Signal</keyword>
<dbReference type="RefSeq" id="XP_011030064.1">
    <property type="nucleotide sequence ID" value="XM_011031762.1"/>
</dbReference>
<evidence type="ECO:0000313" key="9">
    <source>
        <dbReference type="Proteomes" id="UP000694918"/>
    </source>
</evidence>
<feature type="signal peptide" evidence="8">
    <location>
        <begin position="1"/>
        <end position="26"/>
    </location>
</feature>
<keyword evidence="3" id="KW-0964">Secreted</keyword>
<keyword evidence="9" id="KW-1185">Reference proteome</keyword>
<evidence type="ECO:0000256" key="5">
    <source>
        <dbReference type="ARBA" id="ARBA00022801"/>
    </source>
</evidence>
<dbReference type="KEGG" id="peu:105129627"/>
<keyword evidence="5" id="KW-0378">Hydrolase</keyword>
<dbReference type="GeneID" id="105129627"/>
<name>A0AAJ6UIP2_POPEU</name>